<gene>
    <name evidence="4" type="ORF">MKZ38_009387</name>
</gene>
<feature type="compositionally biased region" description="Polar residues" evidence="2">
    <location>
        <begin position="90"/>
        <end position="107"/>
    </location>
</feature>
<keyword evidence="5" id="KW-1185">Reference proteome</keyword>
<feature type="coiled-coil region" evidence="1">
    <location>
        <begin position="799"/>
        <end position="886"/>
    </location>
</feature>
<dbReference type="Proteomes" id="UP001201980">
    <property type="component" value="Unassembled WGS sequence"/>
</dbReference>
<feature type="region of interest" description="Disordered" evidence="2">
    <location>
        <begin position="431"/>
        <end position="455"/>
    </location>
</feature>
<reference evidence="4" key="1">
    <citation type="submission" date="2022-07" db="EMBL/GenBank/DDBJ databases">
        <title>Draft genome sequence of Zalerion maritima ATCC 34329, a (micro)plastics degrading marine fungus.</title>
        <authorList>
            <person name="Paco A."/>
            <person name="Goncalves M.F.M."/>
            <person name="Rocha-Santos T.A.P."/>
            <person name="Alves A."/>
        </authorList>
    </citation>
    <scope>NUCLEOTIDE SEQUENCE</scope>
    <source>
        <strain evidence="4">ATCC 34329</strain>
    </source>
</reference>
<dbReference type="GO" id="GO:0005643">
    <property type="term" value="C:nuclear pore"/>
    <property type="evidence" value="ECO:0007669"/>
    <property type="project" value="TreeGrafter"/>
</dbReference>
<feature type="region of interest" description="Disordered" evidence="2">
    <location>
        <begin position="657"/>
        <end position="679"/>
    </location>
</feature>
<feature type="compositionally biased region" description="Polar residues" evidence="2">
    <location>
        <begin position="13"/>
        <end position="25"/>
    </location>
</feature>
<accession>A0AAD5RG94</accession>
<dbReference type="AlphaFoldDB" id="A0AAD5RG94"/>
<dbReference type="PANTHER" id="PTHR18898:SF2">
    <property type="entry name" value="NUCLEOPROTEIN TPR"/>
    <property type="match status" value="1"/>
</dbReference>
<dbReference type="PANTHER" id="PTHR18898">
    <property type="entry name" value="NUCLEOPROTEIN TPR-RELATED"/>
    <property type="match status" value="1"/>
</dbReference>
<evidence type="ECO:0000256" key="1">
    <source>
        <dbReference type="SAM" id="Coils"/>
    </source>
</evidence>
<feature type="compositionally biased region" description="Low complexity" evidence="2">
    <location>
        <begin position="46"/>
        <end position="66"/>
    </location>
</feature>
<feature type="region of interest" description="Disordered" evidence="2">
    <location>
        <begin position="141"/>
        <end position="170"/>
    </location>
</feature>
<comment type="caution">
    <text evidence="4">The sequence shown here is derived from an EMBL/GenBank/DDBJ whole genome shotgun (WGS) entry which is preliminary data.</text>
</comment>
<dbReference type="GO" id="GO:0017056">
    <property type="term" value="F:structural constituent of nuclear pore"/>
    <property type="evidence" value="ECO:0007669"/>
    <property type="project" value="TreeGrafter"/>
</dbReference>
<evidence type="ECO:0000256" key="2">
    <source>
        <dbReference type="SAM" id="MobiDB-lite"/>
    </source>
</evidence>
<keyword evidence="3" id="KW-0812">Transmembrane</keyword>
<proteinExistence type="predicted"/>
<sequence length="1071" mass="116453">MLGLSVDPVQSPVLGTQSLGQQARQQILRMPRAAPSHAKRHHGARSSDLSSVSSAASSSPSSGTFSGKDASSFPSTLPAHSHRRNHNSRIQKSNGQAGPANISNANGFSCPHGNRSAPVSPNGHAASNENASSIQNCATAANGFDHSKNPVNHVVSSVPDHRRDSLGSSSVASSSVAESFTSQSSIHIPDKTHRRIDITTMNNEIHRDPGHPGPISLILTVVSMCPAYDTIAILVLLMQLSGFFLSLVYMLFTFLTFVPPATSIGFNSLSVATVKEVLQESTFSLSYLTVFLIDSIIFMLWLFLWEPAQNVVLDLSKMVIALTLGGGVSSRGGGWRGIVACLGVIAYSHAAHRTSFTLPLGRIFPEWCMTTPAHHDLPGFSTAVSFAQLSPWGKACRVVIQILAIHIFSQGVSRYIRDWLLWSQKRESQSQTVQDPEAGKLHSETSSATDNTSVPTDVDAAATAGASQPSRKKRKQSTQVRLMQPLWAAIASTKIVMTKEMELSGQKKLRKKPSELGTVVNRDFYAQEGLIWQSDVDSEEAFFATSSFPDVDPAEDPVIDTRHPDSSSLIDSTKPFYVRVNNAIWPSMQMLAVAVKEGGEEDEEGEEEEEEADAKAMRWYVRISGLAPNANFRCEFISTHTGDVIFSTSFKTRPAMTADAEMMSSPSHPPRTQRPESPVTTLKSSIKSLESKLADEKNRLKTIKKDNQAKVKSLRKELERLSTSIQSSGNNDAKYRQKIQNNAHQKQVNEEQAEQFDAELRQLREANKSTVKSKTQIESKFNHEKDKFTKSESEFKAFKNQLEQSVRSLDAEKTTLQNKRNKVATRLAKLDGDLNQQESINDEGRKEVEQRRADLEKLEAEGASIESSMQDRLRAQQARNEQLDQRIQGIVSTMAGGSHYFAQPYGIREETEPTPQGYLDQGSGTKLNPAAPHYNPNPFSAWPMTIPATQGFSPNMWSNSGPQGPRGSLGSLVGAVGSGLPPRPRGRSSSMLSNVSGLTHFSDGDMATADSSTTATATPAVTFATPATTKTMSPPPGFSQTLSSGMFRLPPGLNQVQRSNTTGSAGSAGSP</sequence>
<keyword evidence="3" id="KW-1133">Transmembrane helix</keyword>
<keyword evidence="1" id="KW-0175">Coiled coil</keyword>
<evidence type="ECO:0000313" key="4">
    <source>
        <dbReference type="EMBL" id="KAJ2892770.1"/>
    </source>
</evidence>
<feature type="region of interest" description="Disordered" evidence="2">
    <location>
        <begin position="1026"/>
        <end position="1071"/>
    </location>
</feature>
<feature type="compositionally biased region" description="Polar residues" evidence="2">
    <location>
        <begin position="444"/>
        <end position="455"/>
    </location>
</feature>
<organism evidence="4 5">
    <name type="scientific">Zalerion maritima</name>
    <dbReference type="NCBI Taxonomy" id="339359"/>
    <lineage>
        <taxon>Eukaryota</taxon>
        <taxon>Fungi</taxon>
        <taxon>Dikarya</taxon>
        <taxon>Ascomycota</taxon>
        <taxon>Pezizomycotina</taxon>
        <taxon>Sordariomycetes</taxon>
        <taxon>Lulworthiomycetidae</taxon>
        <taxon>Lulworthiales</taxon>
        <taxon>Lulworthiaceae</taxon>
        <taxon>Zalerion</taxon>
    </lineage>
</organism>
<feature type="transmembrane region" description="Helical" evidence="3">
    <location>
        <begin position="243"/>
        <end position="264"/>
    </location>
</feature>
<feature type="coiled-coil region" evidence="1">
    <location>
        <begin position="679"/>
        <end position="769"/>
    </location>
</feature>
<evidence type="ECO:0000313" key="5">
    <source>
        <dbReference type="Proteomes" id="UP001201980"/>
    </source>
</evidence>
<keyword evidence="3" id="KW-0472">Membrane</keyword>
<feature type="transmembrane region" description="Helical" evidence="3">
    <location>
        <begin position="285"/>
        <end position="305"/>
    </location>
</feature>
<dbReference type="EMBL" id="JAKWBI020000726">
    <property type="protein sequence ID" value="KAJ2892770.1"/>
    <property type="molecule type" value="Genomic_DNA"/>
</dbReference>
<feature type="compositionally biased region" description="Low complexity" evidence="2">
    <location>
        <begin position="1061"/>
        <end position="1071"/>
    </location>
</feature>
<feature type="compositionally biased region" description="Basic residues" evidence="2">
    <location>
        <begin position="80"/>
        <end position="89"/>
    </location>
</feature>
<feature type="region of interest" description="Disordered" evidence="2">
    <location>
        <begin position="1"/>
        <end position="129"/>
    </location>
</feature>
<evidence type="ECO:0008006" key="6">
    <source>
        <dbReference type="Google" id="ProtNLM"/>
    </source>
</evidence>
<protein>
    <recommendedName>
        <fullName evidence="6">Ubiquitination network signaling protein</fullName>
    </recommendedName>
</protein>
<dbReference type="GO" id="GO:0006406">
    <property type="term" value="P:mRNA export from nucleus"/>
    <property type="evidence" value="ECO:0007669"/>
    <property type="project" value="TreeGrafter"/>
</dbReference>
<name>A0AAD5RG94_9PEZI</name>
<evidence type="ECO:0000256" key="3">
    <source>
        <dbReference type="SAM" id="Phobius"/>
    </source>
</evidence>